<evidence type="ECO:0000313" key="6">
    <source>
        <dbReference type="EMBL" id="GLK85939.1"/>
    </source>
</evidence>
<feature type="transmembrane region" description="Helical" evidence="5">
    <location>
        <begin position="117"/>
        <end position="135"/>
    </location>
</feature>
<comment type="subcellular location">
    <subcellularLocation>
        <location evidence="5">Cell membrane</location>
        <topology evidence="5">Multi-pass membrane protein</topology>
    </subcellularLocation>
    <subcellularLocation>
        <location evidence="1">Membrane</location>
        <topology evidence="1">Multi-pass membrane protein</topology>
    </subcellularLocation>
</comment>
<feature type="transmembrane region" description="Helical" evidence="5">
    <location>
        <begin position="187"/>
        <end position="209"/>
    </location>
</feature>
<feature type="transmembrane region" description="Helical" evidence="5">
    <location>
        <begin position="12"/>
        <end position="45"/>
    </location>
</feature>
<dbReference type="Proteomes" id="UP001143330">
    <property type="component" value="Unassembled WGS sequence"/>
</dbReference>
<keyword evidence="4 5" id="KW-0472">Membrane</keyword>
<reference evidence="6" key="1">
    <citation type="journal article" date="2014" name="Int. J. Syst. Evol. Microbiol.">
        <title>Complete genome sequence of Corynebacterium casei LMG S-19264T (=DSM 44701T), isolated from a smear-ripened cheese.</title>
        <authorList>
            <consortium name="US DOE Joint Genome Institute (JGI-PGF)"/>
            <person name="Walter F."/>
            <person name="Albersmeier A."/>
            <person name="Kalinowski J."/>
            <person name="Ruckert C."/>
        </authorList>
    </citation>
    <scope>NUCLEOTIDE SEQUENCE</scope>
    <source>
        <strain evidence="6">VKM B-2789</strain>
    </source>
</reference>
<comment type="similarity">
    <text evidence="5">Belongs to the 4-toluene sulfonate uptake permease (TSUP) (TC 2.A.102) family.</text>
</comment>
<sequence length="279" mass="28965">MMIASLPLDQILWLVGILVVAGFATGILAGLFGIGGGAIVVPVLYEVFGAIGVPDALRMHLAVGSALAIIMPTALRSFFAHRSRTKINTEVLRQWVVPLVVGVLAGTALAAVSPDRVLQLAFVVFATLMSIRLLFARESWILADQLPGPWPMRAYGVFIGVIASLVGISGGGIAVAILSLYRVPIHTAIATSSGLGALIAVPGVIGYVLGGWPHLAELPPLSLGFISIPGAVLVGSIAVLAAPLGAKLAHRFTKRQLEVGFGVYLALMGLRFLVALITG</sequence>
<dbReference type="GO" id="GO:0005886">
    <property type="term" value="C:plasma membrane"/>
    <property type="evidence" value="ECO:0007669"/>
    <property type="project" value="UniProtKB-SubCell"/>
</dbReference>
<name>A0A9W6K1T7_9HYPH</name>
<evidence type="ECO:0000256" key="2">
    <source>
        <dbReference type="ARBA" id="ARBA00022692"/>
    </source>
</evidence>
<dbReference type="Pfam" id="PF01925">
    <property type="entry name" value="TauE"/>
    <property type="match status" value="1"/>
</dbReference>
<dbReference type="PANTHER" id="PTHR43483:SF3">
    <property type="entry name" value="MEMBRANE TRANSPORTER PROTEIN HI_0806-RELATED"/>
    <property type="match status" value="1"/>
</dbReference>
<keyword evidence="7" id="KW-1185">Reference proteome</keyword>
<evidence type="ECO:0000256" key="4">
    <source>
        <dbReference type="ARBA" id="ARBA00023136"/>
    </source>
</evidence>
<proteinExistence type="inferred from homology"/>
<dbReference type="AlphaFoldDB" id="A0A9W6K1T7"/>
<feature type="transmembrane region" description="Helical" evidence="5">
    <location>
        <begin position="261"/>
        <end position="278"/>
    </location>
</feature>
<dbReference type="EMBL" id="BSFM01000017">
    <property type="protein sequence ID" value="GLK85939.1"/>
    <property type="molecule type" value="Genomic_DNA"/>
</dbReference>
<feature type="transmembrane region" description="Helical" evidence="5">
    <location>
        <begin position="91"/>
        <end position="111"/>
    </location>
</feature>
<dbReference type="RefSeq" id="WP_246546137.1">
    <property type="nucleotide sequence ID" value="NZ_JAHBGD010000005.1"/>
</dbReference>
<keyword evidence="2 5" id="KW-0812">Transmembrane</keyword>
<dbReference type="InterPro" id="IPR002781">
    <property type="entry name" value="TM_pro_TauE-like"/>
</dbReference>
<feature type="transmembrane region" description="Helical" evidence="5">
    <location>
        <begin position="155"/>
        <end position="181"/>
    </location>
</feature>
<evidence type="ECO:0000256" key="3">
    <source>
        <dbReference type="ARBA" id="ARBA00022989"/>
    </source>
</evidence>
<protein>
    <recommendedName>
        <fullName evidence="5">Probable membrane transporter protein</fullName>
    </recommendedName>
</protein>
<evidence type="ECO:0000256" key="1">
    <source>
        <dbReference type="ARBA" id="ARBA00004141"/>
    </source>
</evidence>
<evidence type="ECO:0000313" key="7">
    <source>
        <dbReference type="Proteomes" id="UP001143330"/>
    </source>
</evidence>
<reference evidence="6" key="2">
    <citation type="submission" date="2023-01" db="EMBL/GenBank/DDBJ databases">
        <authorList>
            <person name="Sun Q."/>
            <person name="Evtushenko L."/>
        </authorList>
    </citation>
    <scope>NUCLEOTIDE SEQUENCE</scope>
    <source>
        <strain evidence="6">VKM B-2789</strain>
    </source>
</reference>
<evidence type="ECO:0000256" key="5">
    <source>
        <dbReference type="RuleBase" id="RU363041"/>
    </source>
</evidence>
<gene>
    <name evidence="6" type="ORF">GCM10017653_40090</name>
</gene>
<accession>A0A9W6K1T7</accession>
<feature type="transmembrane region" description="Helical" evidence="5">
    <location>
        <begin position="221"/>
        <end position="241"/>
    </location>
</feature>
<keyword evidence="3 5" id="KW-1133">Transmembrane helix</keyword>
<organism evidence="6 7">
    <name type="scientific">Ancylobacter defluvii</name>
    <dbReference type="NCBI Taxonomy" id="1282440"/>
    <lineage>
        <taxon>Bacteria</taxon>
        <taxon>Pseudomonadati</taxon>
        <taxon>Pseudomonadota</taxon>
        <taxon>Alphaproteobacteria</taxon>
        <taxon>Hyphomicrobiales</taxon>
        <taxon>Xanthobacteraceae</taxon>
        <taxon>Ancylobacter</taxon>
    </lineage>
</organism>
<feature type="transmembrane region" description="Helical" evidence="5">
    <location>
        <begin position="57"/>
        <end position="79"/>
    </location>
</feature>
<comment type="caution">
    <text evidence="6">The sequence shown here is derived from an EMBL/GenBank/DDBJ whole genome shotgun (WGS) entry which is preliminary data.</text>
</comment>
<keyword evidence="5" id="KW-1003">Cell membrane</keyword>
<dbReference type="PANTHER" id="PTHR43483">
    <property type="entry name" value="MEMBRANE TRANSPORTER PROTEIN HI_0806-RELATED"/>
    <property type="match status" value="1"/>
</dbReference>